<dbReference type="RefSeq" id="WP_168354533.1">
    <property type="nucleotide sequence ID" value="NZ_SRYM01000162.1"/>
</dbReference>
<name>A0A4S2ECL4_PARDI</name>
<protein>
    <submittedName>
        <fullName evidence="4">Site-specific integrase</fullName>
    </submittedName>
</protein>
<dbReference type="InterPro" id="IPR010998">
    <property type="entry name" value="Integrase_recombinase_N"/>
</dbReference>
<dbReference type="Gene3D" id="1.10.443.10">
    <property type="entry name" value="Intergrase catalytic core"/>
    <property type="match status" value="1"/>
</dbReference>
<keyword evidence="2" id="KW-0233">DNA recombination</keyword>
<comment type="caution">
    <text evidence="4">The sequence shown here is derived from an EMBL/GenBank/DDBJ whole genome shotgun (WGS) entry which is preliminary data.</text>
</comment>
<dbReference type="AlphaFoldDB" id="A0A4S2ECL4"/>
<keyword evidence="1" id="KW-0238">DNA-binding</keyword>
<dbReference type="InterPro" id="IPR011010">
    <property type="entry name" value="DNA_brk_join_enz"/>
</dbReference>
<dbReference type="Proteomes" id="UP000310032">
    <property type="component" value="Unassembled WGS sequence"/>
</dbReference>
<reference evidence="4 5" key="1">
    <citation type="submission" date="2019-04" db="EMBL/GenBank/DDBJ databases">
        <title>Microbes associate with the intestines of laboratory mice.</title>
        <authorList>
            <person name="Navarre W."/>
            <person name="Wong E."/>
            <person name="Huang K."/>
            <person name="Tropini C."/>
            <person name="Ng K."/>
            <person name="Yu B."/>
        </authorList>
    </citation>
    <scope>NUCLEOTIDE SEQUENCE [LARGE SCALE GENOMIC DNA]</scope>
    <source>
        <strain evidence="4 5">NM39_I3</strain>
    </source>
</reference>
<dbReference type="SUPFAM" id="SSF56349">
    <property type="entry name" value="DNA breaking-rejoining enzymes"/>
    <property type="match status" value="1"/>
</dbReference>
<accession>A0A4S2ECL4</accession>
<gene>
    <name evidence="4" type="ORF">E5342_19185</name>
</gene>
<dbReference type="Gene3D" id="1.10.150.130">
    <property type="match status" value="1"/>
</dbReference>
<evidence type="ECO:0000256" key="1">
    <source>
        <dbReference type="ARBA" id="ARBA00023125"/>
    </source>
</evidence>
<feature type="domain" description="Phage integrase SAM-like" evidence="3">
    <location>
        <begin position="2"/>
        <end position="57"/>
    </location>
</feature>
<dbReference type="GO" id="GO:0015074">
    <property type="term" value="P:DNA integration"/>
    <property type="evidence" value="ECO:0007669"/>
    <property type="project" value="InterPro"/>
</dbReference>
<evidence type="ECO:0000256" key="2">
    <source>
        <dbReference type="ARBA" id="ARBA00023172"/>
    </source>
</evidence>
<dbReference type="GO" id="GO:0006310">
    <property type="term" value="P:DNA recombination"/>
    <property type="evidence" value="ECO:0007669"/>
    <property type="project" value="UniProtKB-KW"/>
</dbReference>
<feature type="non-terminal residue" evidence="4">
    <location>
        <position position="1"/>
    </location>
</feature>
<organism evidence="4 5">
    <name type="scientific">Parabacteroides distasonis</name>
    <dbReference type="NCBI Taxonomy" id="823"/>
    <lineage>
        <taxon>Bacteria</taxon>
        <taxon>Pseudomonadati</taxon>
        <taxon>Bacteroidota</taxon>
        <taxon>Bacteroidia</taxon>
        <taxon>Bacteroidales</taxon>
        <taxon>Tannerellaceae</taxon>
        <taxon>Parabacteroides</taxon>
    </lineage>
</organism>
<evidence type="ECO:0000313" key="4">
    <source>
        <dbReference type="EMBL" id="TGY51391.1"/>
    </source>
</evidence>
<evidence type="ECO:0000259" key="3">
    <source>
        <dbReference type="Pfam" id="PF13102"/>
    </source>
</evidence>
<evidence type="ECO:0000313" key="5">
    <source>
        <dbReference type="Proteomes" id="UP000310032"/>
    </source>
</evidence>
<dbReference type="GO" id="GO:0003677">
    <property type="term" value="F:DNA binding"/>
    <property type="evidence" value="ECO:0007669"/>
    <property type="project" value="UniProtKB-KW"/>
</dbReference>
<dbReference type="InterPro" id="IPR013762">
    <property type="entry name" value="Integrase-like_cat_sf"/>
</dbReference>
<feature type="non-terminal residue" evidence="4">
    <location>
        <position position="131"/>
    </location>
</feature>
<sequence>IKEITPMFITDFELYLRTACKCGYNTTAKFMQFFKRIIIIARNNGILVNDPFANYKIRLEKVDRGYLTEDEITIILKKKMVSERLEHVRDLFIFACFTGLAYIDVAGLTQDNIRKSFDGNLWIMTKRQKTN</sequence>
<proteinExistence type="predicted"/>
<dbReference type="EMBL" id="SRYM01000162">
    <property type="protein sequence ID" value="TGY51391.1"/>
    <property type="molecule type" value="Genomic_DNA"/>
</dbReference>
<dbReference type="Pfam" id="PF13102">
    <property type="entry name" value="Phage_int_SAM_5"/>
    <property type="match status" value="1"/>
</dbReference>
<dbReference type="InterPro" id="IPR025269">
    <property type="entry name" value="SAM-like_dom"/>
</dbReference>